<dbReference type="GO" id="GO:0016887">
    <property type="term" value="F:ATP hydrolysis activity"/>
    <property type="evidence" value="ECO:0007669"/>
    <property type="project" value="InterPro"/>
</dbReference>
<evidence type="ECO:0000313" key="2">
    <source>
        <dbReference type="EMBL" id="GIJ64914.1"/>
    </source>
</evidence>
<keyword evidence="3" id="KW-1185">Reference proteome</keyword>
<feature type="domain" description="AAA+ ATPase" evidence="1">
    <location>
        <begin position="44"/>
        <end position="191"/>
    </location>
</feature>
<dbReference type="SUPFAM" id="SSF52540">
    <property type="entry name" value="P-loop containing nucleoside triphosphate hydrolases"/>
    <property type="match status" value="1"/>
</dbReference>
<dbReference type="PANTHER" id="PTHR35894">
    <property type="entry name" value="GENERAL SECRETION PATHWAY PROTEIN A-RELATED"/>
    <property type="match status" value="1"/>
</dbReference>
<evidence type="ECO:0000313" key="3">
    <source>
        <dbReference type="Proteomes" id="UP000612585"/>
    </source>
</evidence>
<protein>
    <submittedName>
        <fullName evidence="2">ATPase AAA</fullName>
    </submittedName>
</protein>
<gene>
    <name evidence="2" type="ORF">Vau01_124300</name>
</gene>
<dbReference type="PANTHER" id="PTHR35894:SF1">
    <property type="entry name" value="PHOSPHORIBULOKINASE _ URIDINE KINASE FAMILY"/>
    <property type="match status" value="1"/>
</dbReference>
<organism evidence="2 3">
    <name type="scientific">Virgisporangium aurantiacum</name>
    <dbReference type="NCBI Taxonomy" id="175570"/>
    <lineage>
        <taxon>Bacteria</taxon>
        <taxon>Bacillati</taxon>
        <taxon>Actinomycetota</taxon>
        <taxon>Actinomycetes</taxon>
        <taxon>Micromonosporales</taxon>
        <taxon>Micromonosporaceae</taxon>
        <taxon>Virgisporangium</taxon>
    </lineage>
</organism>
<accession>A0A8J4E824</accession>
<comment type="caution">
    <text evidence="2">The sequence shown here is derived from an EMBL/GenBank/DDBJ whole genome shotgun (WGS) entry which is preliminary data.</text>
</comment>
<dbReference type="RefSeq" id="WP_204014730.1">
    <property type="nucleotide sequence ID" value="NZ_BOPG01000137.1"/>
</dbReference>
<name>A0A8J4E824_9ACTN</name>
<dbReference type="InterPro" id="IPR003593">
    <property type="entry name" value="AAA+_ATPase"/>
</dbReference>
<dbReference type="InterPro" id="IPR027417">
    <property type="entry name" value="P-loop_NTPase"/>
</dbReference>
<dbReference type="AlphaFoldDB" id="A0A8J4E824"/>
<dbReference type="InterPro" id="IPR052026">
    <property type="entry name" value="ExeA_AAA_ATPase_DNA-bind"/>
</dbReference>
<dbReference type="SMART" id="SM00382">
    <property type="entry name" value="AAA"/>
    <property type="match status" value="1"/>
</dbReference>
<sequence length="270" mass="29234">MLQKLQGHWGFTRLPFGRDLAPAMLHRHAAHNEAVARITWTVTEHALGVVTGEVGAGKTVAVRAALAALDPVRHVVIYLGNPAVGARGIHFAIVTALGQAPRFHTAALIPQAADALAGEHAERGRTPVLVIDEAHLLSHAQLEAVRMLTNHEMDSRSPFACLLVGQPTLRRRIKFGELAALDQRIAVRYQLTGMALEETASYVKHHLKLAGRTDTLFSDDAITLIHRTSRGYPRMVNNLASQALIAALTEGKAIVDESSTRTAVTEVTTE</sequence>
<evidence type="ECO:0000259" key="1">
    <source>
        <dbReference type="SMART" id="SM00382"/>
    </source>
</evidence>
<dbReference type="Proteomes" id="UP000612585">
    <property type="component" value="Unassembled WGS sequence"/>
</dbReference>
<dbReference type="EMBL" id="BOPG01000137">
    <property type="protein sequence ID" value="GIJ64914.1"/>
    <property type="molecule type" value="Genomic_DNA"/>
</dbReference>
<dbReference type="Gene3D" id="3.40.50.300">
    <property type="entry name" value="P-loop containing nucleotide triphosphate hydrolases"/>
    <property type="match status" value="1"/>
</dbReference>
<reference evidence="2" key="1">
    <citation type="submission" date="2021-01" db="EMBL/GenBank/DDBJ databases">
        <title>Whole genome shotgun sequence of Virgisporangium aurantiacum NBRC 16421.</title>
        <authorList>
            <person name="Komaki H."/>
            <person name="Tamura T."/>
        </authorList>
    </citation>
    <scope>NUCLEOTIDE SEQUENCE</scope>
    <source>
        <strain evidence="2">NBRC 16421</strain>
    </source>
</reference>
<dbReference type="Pfam" id="PF13401">
    <property type="entry name" value="AAA_22"/>
    <property type="match status" value="1"/>
</dbReference>
<dbReference type="InterPro" id="IPR049945">
    <property type="entry name" value="AAA_22"/>
</dbReference>
<proteinExistence type="predicted"/>